<dbReference type="InterPro" id="IPR011006">
    <property type="entry name" value="CheY-like_superfamily"/>
</dbReference>
<keyword evidence="1" id="KW-0597">Phosphoprotein</keyword>
<proteinExistence type="predicted"/>
<comment type="caution">
    <text evidence="3">The sequence shown here is derived from an EMBL/GenBank/DDBJ whole genome shotgun (WGS) entry which is preliminary data.</text>
</comment>
<evidence type="ECO:0000313" key="4">
    <source>
        <dbReference type="Proteomes" id="UP001157125"/>
    </source>
</evidence>
<reference evidence="4" key="1">
    <citation type="journal article" date="2019" name="Int. J. Syst. Evol. Microbiol.">
        <title>The Global Catalogue of Microorganisms (GCM) 10K type strain sequencing project: providing services to taxonomists for standard genome sequencing and annotation.</title>
        <authorList>
            <consortium name="The Broad Institute Genomics Platform"/>
            <consortium name="The Broad Institute Genome Sequencing Center for Infectious Disease"/>
            <person name="Wu L."/>
            <person name="Ma J."/>
        </authorList>
    </citation>
    <scope>NUCLEOTIDE SEQUENCE [LARGE SCALE GENOMIC DNA]</scope>
    <source>
        <strain evidence="4">NBRC 112299</strain>
    </source>
</reference>
<organism evidence="3 4">
    <name type="scientific">Demequina litorisediminis</name>
    <dbReference type="NCBI Taxonomy" id="1849022"/>
    <lineage>
        <taxon>Bacteria</taxon>
        <taxon>Bacillati</taxon>
        <taxon>Actinomycetota</taxon>
        <taxon>Actinomycetes</taxon>
        <taxon>Micrococcales</taxon>
        <taxon>Demequinaceae</taxon>
        <taxon>Demequina</taxon>
    </lineage>
</organism>
<dbReference type="SMART" id="SM00448">
    <property type="entry name" value="REC"/>
    <property type="match status" value="1"/>
</dbReference>
<accession>A0ABQ6IET6</accession>
<dbReference type="Pfam" id="PF00072">
    <property type="entry name" value="Response_reg"/>
    <property type="match status" value="1"/>
</dbReference>
<gene>
    <name evidence="3" type="primary">cheY-3</name>
    <name evidence="3" type="ORF">GCM10025876_18270</name>
</gene>
<dbReference type="PANTHER" id="PTHR43228:SF1">
    <property type="entry name" value="TWO-COMPONENT RESPONSE REGULATOR ARR22"/>
    <property type="match status" value="1"/>
</dbReference>
<dbReference type="Proteomes" id="UP001157125">
    <property type="component" value="Unassembled WGS sequence"/>
</dbReference>
<dbReference type="SUPFAM" id="SSF52172">
    <property type="entry name" value="CheY-like"/>
    <property type="match status" value="1"/>
</dbReference>
<dbReference type="EMBL" id="BSUN01000001">
    <property type="protein sequence ID" value="GMA35623.1"/>
    <property type="molecule type" value="Genomic_DNA"/>
</dbReference>
<evidence type="ECO:0000259" key="2">
    <source>
        <dbReference type="PROSITE" id="PS50110"/>
    </source>
</evidence>
<dbReference type="PANTHER" id="PTHR43228">
    <property type="entry name" value="TWO-COMPONENT RESPONSE REGULATOR"/>
    <property type="match status" value="1"/>
</dbReference>
<feature type="domain" description="Response regulatory" evidence="2">
    <location>
        <begin position="5"/>
        <end position="122"/>
    </location>
</feature>
<name>A0ABQ6IET6_9MICO</name>
<protein>
    <submittedName>
        <fullName evidence="3">Response regulator</fullName>
    </submittedName>
</protein>
<evidence type="ECO:0000313" key="3">
    <source>
        <dbReference type="EMBL" id="GMA35623.1"/>
    </source>
</evidence>
<dbReference type="InterPro" id="IPR001789">
    <property type="entry name" value="Sig_transdc_resp-reg_receiver"/>
</dbReference>
<evidence type="ECO:0000256" key="1">
    <source>
        <dbReference type="PROSITE-ProRule" id="PRU00169"/>
    </source>
</evidence>
<dbReference type="PROSITE" id="PS50110">
    <property type="entry name" value="RESPONSE_REGULATORY"/>
    <property type="match status" value="1"/>
</dbReference>
<sequence length="123" mass="13882">MATMKVIVADDSRVMRQIVIRTLRQAGYDWWDIEEAEHGADALERVRATRPDFVLSDWNMPEMTGIELLRTMRAEGDETPFAFVTSEGSPQMREQAAAAGALFLIAKPFTADTFRETIDPFIA</sequence>
<dbReference type="InterPro" id="IPR052048">
    <property type="entry name" value="ST_Response_Regulator"/>
</dbReference>
<feature type="modified residue" description="4-aspartylphosphate" evidence="1">
    <location>
        <position position="57"/>
    </location>
</feature>
<keyword evidence="4" id="KW-1185">Reference proteome</keyword>
<dbReference type="Gene3D" id="3.40.50.2300">
    <property type="match status" value="1"/>
</dbReference>